<dbReference type="PRINTS" id="PR01950">
    <property type="entry name" value="LANCSUPER"/>
</dbReference>
<dbReference type="EMBL" id="FMZZ01000002">
    <property type="protein sequence ID" value="SDC53793.1"/>
    <property type="molecule type" value="Genomic_DNA"/>
</dbReference>
<keyword evidence="1" id="KW-0479">Metal-binding</keyword>
<dbReference type="Proteomes" id="UP000199501">
    <property type="component" value="Unassembled WGS sequence"/>
</dbReference>
<dbReference type="InterPro" id="IPR033889">
    <property type="entry name" value="LanC"/>
</dbReference>
<dbReference type="AlphaFoldDB" id="A0A1G6ME70"/>
<evidence type="ECO:0000256" key="1">
    <source>
        <dbReference type="PIRSR" id="PIRSR607822-1"/>
    </source>
</evidence>
<dbReference type="STRING" id="1271860.SAMN05216174_102507"/>
<proteinExistence type="predicted"/>
<protein>
    <submittedName>
        <fullName evidence="2">Lanthionine synthetase C-like protein</fullName>
    </submittedName>
</protein>
<evidence type="ECO:0000313" key="2">
    <source>
        <dbReference type="EMBL" id="SDC53793.1"/>
    </source>
</evidence>
<dbReference type="SMART" id="SM01260">
    <property type="entry name" value="LANC_like"/>
    <property type="match status" value="1"/>
</dbReference>
<dbReference type="GO" id="GO:0046872">
    <property type="term" value="F:metal ion binding"/>
    <property type="evidence" value="ECO:0007669"/>
    <property type="project" value="UniProtKB-KW"/>
</dbReference>
<organism evidence="2 3">
    <name type="scientific">Actinokineospora iranica</name>
    <dbReference type="NCBI Taxonomy" id="1271860"/>
    <lineage>
        <taxon>Bacteria</taxon>
        <taxon>Bacillati</taxon>
        <taxon>Actinomycetota</taxon>
        <taxon>Actinomycetes</taxon>
        <taxon>Pseudonocardiales</taxon>
        <taxon>Pseudonocardiaceae</taxon>
        <taxon>Actinokineospora</taxon>
    </lineage>
</organism>
<feature type="binding site" evidence="1">
    <location>
        <position position="297"/>
    </location>
    <ligand>
        <name>Zn(2+)</name>
        <dbReference type="ChEBI" id="CHEBI:29105"/>
    </ligand>
</feature>
<dbReference type="GO" id="GO:0031179">
    <property type="term" value="P:peptide modification"/>
    <property type="evidence" value="ECO:0007669"/>
    <property type="project" value="InterPro"/>
</dbReference>
<dbReference type="InterPro" id="IPR007822">
    <property type="entry name" value="LANC-like"/>
</dbReference>
<dbReference type="Gene3D" id="1.50.10.20">
    <property type="match status" value="1"/>
</dbReference>
<evidence type="ECO:0000313" key="3">
    <source>
        <dbReference type="Proteomes" id="UP000199501"/>
    </source>
</evidence>
<gene>
    <name evidence="2" type="ORF">SAMN05216174_102507</name>
</gene>
<keyword evidence="3" id="KW-1185">Reference proteome</keyword>
<accession>A0A1G6ME70</accession>
<dbReference type="CDD" id="cd04793">
    <property type="entry name" value="LanC"/>
    <property type="match status" value="1"/>
</dbReference>
<reference evidence="3" key="1">
    <citation type="submission" date="2016-10" db="EMBL/GenBank/DDBJ databases">
        <authorList>
            <person name="Varghese N."/>
            <person name="Submissions S."/>
        </authorList>
    </citation>
    <scope>NUCLEOTIDE SEQUENCE [LARGE SCALE GENOMIC DNA]</scope>
    <source>
        <strain evidence="3">IBRC-M 10403</strain>
    </source>
</reference>
<sequence>MTAATDATWAPTAAEAVALVADRLSDPDRTARIADRPDNREPVYGASMWGPVTLANGLPGVALLHAELAAGDQRWASVAHRQIARAGELLASNGANGLFAGPAALLAATLALEPNYARLRRDLARWVVADQNRRLDNCQARTAAGVSWAHYDVINGLSGTGRLLLEVEGGEAEAAVARTLRHLVDLTAPITVAGRTVPGWWVPKDLQPVAEDALTYPMGDFNLGMAHGVTGPLALLARALERGHEVPGQRDAIRRIAQWLLRWRLADETGPYWPCRVSWDEETGPRPASVFTRTAWCYGAPGVAAALHRAGTALDEPEWGLAARSALRAALDRDERSWLLDGPTVCHGFAGFLQVLRRVGAAAADPVLLAGADRLTERVLAFADPDAPFVFAHLVPDSPRGWREASGHRALDVAGLLEGAAGVACALLPAPDPDRWAWDSALLLS</sequence>
<dbReference type="Pfam" id="PF05147">
    <property type="entry name" value="LANC_like"/>
    <property type="match status" value="1"/>
</dbReference>
<dbReference type="PRINTS" id="PR01955">
    <property type="entry name" value="LANCFRANKIA"/>
</dbReference>
<name>A0A1G6ME70_9PSEU</name>
<feature type="binding site" evidence="1">
    <location>
        <position position="346"/>
    </location>
    <ligand>
        <name>Zn(2+)</name>
        <dbReference type="ChEBI" id="CHEBI:29105"/>
    </ligand>
</feature>
<keyword evidence="1" id="KW-0862">Zinc</keyword>
<feature type="binding site" evidence="1">
    <location>
        <position position="347"/>
    </location>
    <ligand>
        <name>Zn(2+)</name>
        <dbReference type="ChEBI" id="CHEBI:29105"/>
    </ligand>
</feature>
<dbReference type="SUPFAM" id="SSF158745">
    <property type="entry name" value="LanC-like"/>
    <property type="match status" value="1"/>
</dbReference>
<dbReference type="RefSeq" id="WP_091449228.1">
    <property type="nucleotide sequence ID" value="NZ_FMZZ01000002.1"/>
</dbReference>
<dbReference type="OrthoDB" id="1882482at2"/>